<dbReference type="OrthoDB" id="9792139at2"/>
<feature type="domain" description="RagB/SusD" evidence="6">
    <location>
        <begin position="357"/>
        <end position="490"/>
    </location>
</feature>
<name>A0A418LZ55_9BACT</name>
<keyword evidence="9" id="KW-1185">Reference proteome</keyword>
<evidence type="ECO:0000259" key="6">
    <source>
        <dbReference type="Pfam" id="PF07980"/>
    </source>
</evidence>
<evidence type="ECO:0000256" key="2">
    <source>
        <dbReference type="ARBA" id="ARBA00006275"/>
    </source>
</evidence>
<evidence type="ECO:0000256" key="1">
    <source>
        <dbReference type="ARBA" id="ARBA00004442"/>
    </source>
</evidence>
<organism evidence="8 9">
    <name type="scientific">Fibrisoma montanum</name>
    <dbReference type="NCBI Taxonomy" id="2305895"/>
    <lineage>
        <taxon>Bacteria</taxon>
        <taxon>Pseudomonadati</taxon>
        <taxon>Bacteroidota</taxon>
        <taxon>Cytophagia</taxon>
        <taxon>Cytophagales</taxon>
        <taxon>Spirosomataceae</taxon>
        <taxon>Fibrisoma</taxon>
    </lineage>
</organism>
<dbReference type="Pfam" id="PF07980">
    <property type="entry name" value="SusD_RagB"/>
    <property type="match status" value="1"/>
</dbReference>
<reference evidence="8 9" key="1">
    <citation type="submission" date="2018-08" db="EMBL/GenBank/DDBJ databases">
        <title>Fibrisoma montanum sp. nov., isolated from Danxia mountain soil.</title>
        <authorList>
            <person name="Huang Y."/>
        </authorList>
    </citation>
    <scope>NUCLEOTIDE SEQUENCE [LARGE SCALE GENOMIC DNA]</scope>
    <source>
        <strain evidence="8 9">HYT19</strain>
    </source>
</reference>
<keyword evidence="4" id="KW-0472">Membrane</keyword>
<dbReference type="Proteomes" id="UP000283523">
    <property type="component" value="Unassembled WGS sequence"/>
</dbReference>
<dbReference type="SUPFAM" id="SSF48452">
    <property type="entry name" value="TPR-like"/>
    <property type="match status" value="1"/>
</dbReference>
<dbReference type="InterPro" id="IPR012944">
    <property type="entry name" value="SusD_RagB_dom"/>
</dbReference>
<protein>
    <submittedName>
        <fullName evidence="8">RagB/SusD family nutrient uptake outer membrane protein</fullName>
    </submittedName>
</protein>
<dbReference type="EMBL" id="QXED01000010">
    <property type="protein sequence ID" value="RIV18656.1"/>
    <property type="molecule type" value="Genomic_DNA"/>
</dbReference>
<dbReference type="PROSITE" id="PS51257">
    <property type="entry name" value="PROKAR_LIPOPROTEIN"/>
    <property type="match status" value="1"/>
</dbReference>
<dbReference type="AlphaFoldDB" id="A0A418LZ55"/>
<evidence type="ECO:0000256" key="5">
    <source>
        <dbReference type="ARBA" id="ARBA00023237"/>
    </source>
</evidence>
<comment type="caution">
    <text evidence="8">The sequence shown here is derived from an EMBL/GenBank/DDBJ whole genome shotgun (WGS) entry which is preliminary data.</text>
</comment>
<dbReference type="InterPro" id="IPR033985">
    <property type="entry name" value="SusD-like_N"/>
</dbReference>
<evidence type="ECO:0000313" key="9">
    <source>
        <dbReference type="Proteomes" id="UP000283523"/>
    </source>
</evidence>
<feature type="domain" description="SusD-like N-terminal" evidence="7">
    <location>
        <begin position="22"/>
        <end position="227"/>
    </location>
</feature>
<dbReference type="CDD" id="cd08977">
    <property type="entry name" value="SusD"/>
    <property type="match status" value="1"/>
</dbReference>
<sequence>MKSTTKFLLFLPLFLTLGSCKDFLDEKAFDFVTSSNFFQNKSDAQVAVNGIYSQLQQNNAFYGRRVYILSDVFSDEAKAYGTGERPDLENMTYNSANSEIFNWYTILYQTVNRCNNIVEKIPAVPVNTAFTEAEHNRMIAEARFVRALMYFELVRYFGAVPLVTKATASVEDNKNFPRSPEADVYKQIIDDLTFAEANLEKEAAIPNTYKGRASSGAATGLLAKVILTRAYLPFGTPDDFKTALAKLNQLINAKEYDLMPTYPEVFDITKETGKEHLFAIQYDFSPNNVSDLIGYITPPQTSPGVSYGSFVVERPFYDAFPNDDKIRKGWNFYTKFFRPDGSILIDYGAPGRDPFVAKFRDPGRTAAVDRVNYFILRYADILLLQSEAANRVNAADPLKYEGINKVRARVQLPPVAQEPDIEKFEKLVLDERHWELCFEGQRRHDIIRVGKFVSILKAAGKPFVEEKHRYLPIPDVERGLNPALTQNPGF</sequence>
<dbReference type="InterPro" id="IPR011990">
    <property type="entry name" value="TPR-like_helical_dom_sf"/>
</dbReference>
<evidence type="ECO:0000256" key="4">
    <source>
        <dbReference type="ARBA" id="ARBA00023136"/>
    </source>
</evidence>
<evidence type="ECO:0000313" key="8">
    <source>
        <dbReference type="EMBL" id="RIV18656.1"/>
    </source>
</evidence>
<dbReference type="Gene3D" id="1.25.40.390">
    <property type="match status" value="1"/>
</dbReference>
<accession>A0A418LZ55</accession>
<gene>
    <name evidence="8" type="ORF">DYU11_27170</name>
</gene>
<keyword evidence="5" id="KW-0998">Cell outer membrane</keyword>
<keyword evidence="3" id="KW-0732">Signal</keyword>
<evidence type="ECO:0000256" key="3">
    <source>
        <dbReference type="ARBA" id="ARBA00022729"/>
    </source>
</evidence>
<evidence type="ECO:0000259" key="7">
    <source>
        <dbReference type="Pfam" id="PF14322"/>
    </source>
</evidence>
<proteinExistence type="inferred from homology"/>
<comment type="subcellular location">
    <subcellularLocation>
        <location evidence="1">Cell outer membrane</location>
    </subcellularLocation>
</comment>
<dbReference type="GO" id="GO:0009279">
    <property type="term" value="C:cell outer membrane"/>
    <property type="evidence" value="ECO:0007669"/>
    <property type="project" value="UniProtKB-SubCell"/>
</dbReference>
<comment type="similarity">
    <text evidence="2">Belongs to the SusD family.</text>
</comment>
<dbReference type="RefSeq" id="WP_119670894.1">
    <property type="nucleotide sequence ID" value="NZ_QXED01000010.1"/>
</dbReference>
<dbReference type="Pfam" id="PF14322">
    <property type="entry name" value="SusD-like_3"/>
    <property type="match status" value="1"/>
</dbReference>